<evidence type="ECO:0000313" key="1">
    <source>
        <dbReference type="EMBL" id="KAJ3665683.1"/>
    </source>
</evidence>
<dbReference type="AlphaFoldDB" id="A0AA38IYQ4"/>
<dbReference type="EMBL" id="JALNTZ010000001">
    <property type="protein sequence ID" value="KAJ3665683.1"/>
    <property type="molecule type" value="Genomic_DNA"/>
</dbReference>
<accession>A0AA38IYQ4</accession>
<dbReference type="Proteomes" id="UP001168821">
    <property type="component" value="Unassembled WGS sequence"/>
</dbReference>
<proteinExistence type="predicted"/>
<organism evidence="1 2">
    <name type="scientific">Zophobas morio</name>
    <dbReference type="NCBI Taxonomy" id="2755281"/>
    <lineage>
        <taxon>Eukaryota</taxon>
        <taxon>Metazoa</taxon>
        <taxon>Ecdysozoa</taxon>
        <taxon>Arthropoda</taxon>
        <taxon>Hexapoda</taxon>
        <taxon>Insecta</taxon>
        <taxon>Pterygota</taxon>
        <taxon>Neoptera</taxon>
        <taxon>Endopterygota</taxon>
        <taxon>Coleoptera</taxon>
        <taxon>Polyphaga</taxon>
        <taxon>Cucujiformia</taxon>
        <taxon>Tenebrionidae</taxon>
        <taxon>Zophobas</taxon>
    </lineage>
</organism>
<protein>
    <submittedName>
        <fullName evidence="1">Uncharacterized protein</fullName>
    </submittedName>
</protein>
<gene>
    <name evidence="1" type="ORF">Zmor_001169</name>
</gene>
<keyword evidence="2" id="KW-1185">Reference proteome</keyword>
<sequence length="98" mass="11070">MPIKDVHVHTVALTVTTPHYKRLHSLQDIDQQVTNAEDEDINDSRQRSLLVDAPGSRSHLVRSVYDLCSPPFIQVVVFCHELSALMCSIIMWTLEGSL</sequence>
<name>A0AA38IYQ4_9CUCU</name>
<reference evidence="1" key="1">
    <citation type="journal article" date="2023" name="G3 (Bethesda)">
        <title>Whole genome assemblies of Zophobas morio and Tenebrio molitor.</title>
        <authorList>
            <person name="Kaur S."/>
            <person name="Stinson S.A."/>
            <person name="diCenzo G.C."/>
        </authorList>
    </citation>
    <scope>NUCLEOTIDE SEQUENCE</scope>
    <source>
        <strain evidence="1">QUZm001</strain>
    </source>
</reference>
<comment type="caution">
    <text evidence="1">The sequence shown here is derived from an EMBL/GenBank/DDBJ whole genome shotgun (WGS) entry which is preliminary data.</text>
</comment>
<evidence type="ECO:0000313" key="2">
    <source>
        <dbReference type="Proteomes" id="UP001168821"/>
    </source>
</evidence>